<accession>A0AAW1RYZ6</accession>
<dbReference type="AlphaFoldDB" id="A0AAW1RYZ6"/>
<feature type="region of interest" description="Disordered" evidence="1">
    <location>
        <begin position="42"/>
        <end position="121"/>
    </location>
</feature>
<dbReference type="Proteomes" id="UP001445335">
    <property type="component" value="Unassembled WGS sequence"/>
</dbReference>
<name>A0AAW1RYZ6_9CHLO</name>
<dbReference type="EMBL" id="JALJOU010000018">
    <property type="protein sequence ID" value="KAK9838563.1"/>
    <property type="molecule type" value="Genomic_DNA"/>
</dbReference>
<sequence>MSNQADLGTLAHEKLKKPEEMATHDGVASTIAQLVGVVNQGEGAPVSTSAPSGKPDEVAAAVAEARAQGEKQRDDENMDEVRSELDAAAEEPNPHLSAAKERRLEARAHREAAGDGEEAAK</sequence>
<reference evidence="2 3" key="1">
    <citation type="journal article" date="2024" name="Nat. Commun.">
        <title>Phylogenomics reveals the evolutionary origins of lichenization in chlorophyte algae.</title>
        <authorList>
            <person name="Puginier C."/>
            <person name="Libourel C."/>
            <person name="Otte J."/>
            <person name="Skaloud P."/>
            <person name="Haon M."/>
            <person name="Grisel S."/>
            <person name="Petersen M."/>
            <person name="Berrin J.G."/>
            <person name="Delaux P.M."/>
            <person name="Dal Grande F."/>
            <person name="Keller J."/>
        </authorList>
    </citation>
    <scope>NUCLEOTIDE SEQUENCE [LARGE SCALE GENOMIC DNA]</scope>
    <source>
        <strain evidence="2 3">SAG 245.80</strain>
    </source>
</reference>
<evidence type="ECO:0000313" key="2">
    <source>
        <dbReference type="EMBL" id="KAK9838563.1"/>
    </source>
</evidence>
<keyword evidence="3" id="KW-1185">Reference proteome</keyword>
<feature type="compositionally biased region" description="Basic and acidic residues" evidence="1">
    <location>
        <begin position="98"/>
        <end position="121"/>
    </location>
</feature>
<protein>
    <submittedName>
        <fullName evidence="2">Uncharacterized protein</fullName>
    </submittedName>
</protein>
<proteinExistence type="predicted"/>
<organism evidence="2 3">
    <name type="scientific">Elliptochloris bilobata</name>
    <dbReference type="NCBI Taxonomy" id="381761"/>
    <lineage>
        <taxon>Eukaryota</taxon>
        <taxon>Viridiplantae</taxon>
        <taxon>Chlorophyta</taxon>
        <taxon>core chlorophytes</taxon>
        <taxon>Trebouxiophyceae</taxon>
        <taxon>Trebouxiophyceae incertae sedis</taxon>
        <taxon>Elliptochloris clade</taxon>
        <taxon>Elliptochloris</taxon>
    </lineage>
</organism>
<gene>
    <name evidence="2" type="ORF">WJX81_007594</name>
</gene>
<evidence type="ECO:0000256" key="1">
    <source>
        <dbReference type="SAM" id="MobiDB-lite"/>
    </source>
</evidence>
<feature type="compositionally biased region" description="Basic and acidic residues" evidence="1">
    <location>
        <begin position="67"/>
        <end position="85"/>
    </location>
</feature>
<evidence type="ECO:0000313" key="3">
    <source>
        <dbReference type="Proteomes" id="UP001445335"/>
    </source>
</evidence>
<feature type="compositionally biased region" description="Basic and acidic residues" evidence="1">
    <location>
        <begin position="11"/>
        <end position="23"/>
    </location>
</feature>
<feature type="region of interest" description="Disordered" evidence="1">
    <location>
        <begin position="1"/>
        <end position="24"/>
    </location>
</feature>
<comment type="caution">
    <text evidence="2">The sequence shown here is derived from an EMBL/GenBank/DDBJ whole genome shotgun (WGS) entry which is preliminary data.</text>
</comment>